<reference evidence="2" key="1">
    <citation type="submission" date="2023-11" db="EMBL/GenBank/DDBJ databases">
        <authorList>
            <person name="De Vega J J."/>
            <person name="De Vega J J."/>
        </authorList>
    </citation>
    <scope>NUCLEOTIDE SEQUENCE</scope>
</reference>
<evidence type="ECO:0000313" key="2">
    <source>
        <dbReference type="EMBL" id="CAK5276100.1"/>
    </source>
</evidence>
<gene>
    <name evidence="2" type="ORF">MYCIT1_LOCUS24224</name>
</gene>
<accession>A0AAD2Q4X4</accession>
<dbReference type="Proteomes" id="UP001295794">
    <property type="component" value="Unassembled WGS sequence"/>
</dbReference>
<feature type="transmembrane region" description="Helical" evidence="1">
    <location>
        <begin position="192"/>
        <end position="215"/>
    </location>
</feature>
<keyword evidence="3" id="KW-1185">Reference proteome</keyword>
<proteinExistence type="predicted"/>
<evidence type="ECO:0000313" key="3">
    <source>
        <dbReference type="Proteomes" id="UP001295794"/>
    </source>
</evidence>
<sequence length="249" mass="26906">MREYICYSLADSVLARALQACVLKRDANANSRILASSHFSRSCVMTVASVVRLIALSLVSVFALCTLGLAAAVLSLSKTYMSGYYPYAALAIAAAVISILTIPAMIALDLIHPGGLTSQIKFELPWLSVLAALWLATASYATKAVIEDFPGFCDEIRDSANRLVACQESAILLAFAHLNYFIRALFPCLVSLLYLISSPVFGYLIFILSLCLVAVSRQHAGVWRSSVAQAPFFTRKGAAQSSAHEETRV</sequence>
<feature type="transmembrane region" description="Helical" evidence="1">
    <location>
        <begin position="54"/>
        <end position="76"/>
    </location>
</feature>
<organism evidence="2 3">
    <name type="scientific">Mycena citricolor</name>
    <dbReference type="NCBI Taxonomy" id="2018698"/>
    <lineage>
        <taxon>Eukaryota</taxon>
        <taxon>Fungi</taxon>
        <taxon>Dikarya</taxon>
        <taxon>Basidiomycota</taxon>
        <taxon>Agaricomycotina</taxon>
        <taxon>Agaricomycetes</taxon>
        <taxon>Agaricomycetidae</taxon>
        <taxon>Agaricales</taxon>
        <taxon>Marasmiineae</taxon>
        <taxon>Mycenaceae</taxon>
        <taxon>Mycena</taxon>
    </lineage>
</organism>
<dbReference type="EMBL" id="CAVNYO010000405">
    <property type="protein sequence ID" value="CAK5276100.1"/>
    <property type="molecule type" value="Genomic_DNA"/>
</dbReference>
<protein>
    <submittedName>
        <fullName evidence="2">Uncharacterized protein</fullName>
    </submittedName>
</protein>
<evidence type="ECO:0000256" key="1">
    <source>
        <dbReference type="SAM" id="Phobius"/>
    </source>
</evidence>
<feature type="transmembrane region" description="Helical" evidence="1">
    <location>
        <begin position="88"/>
        <end position="112"/>
    </location>
</feature>
<name>A0AAD2Q4X4_9AGAR</name>
<comment type="caution">
    <text evidence="2">The sequence shown here is derived from an EMBL/GenBank/DDBJ whole genome shotgun (WGS) entry which is preliminary data.</text>
</comment>
<feature type="transmembrane region" description="Helical" evidence="1">
    <location>
        <begin position="124"/>
        <end position="142"/>
    </location>
</feature>
<keyword evidence="1" id="KW-1133">Transmembrane helix</keyword>
<dbReference type="AlphaFoldDB" id="A0AAD2Q4X4"/>
<keyword evidence="1" id="KW-0812">Transmembrane</keyword>
<keyword evidence="1" id="KW-0472">Membrane</keyword>